<evidence type="ECO:0008006" key="3">
    <source>
        <dbReference type="Google" id="ProtNLM"/>
    </source>
</evidence>
<gene>
    <name evidence="1" type="ORF">EG346_16760</name>
</gene>
<dbReference type="KEGG" id="ccau:EG346_16760"/>
<evidence type="ECO:0000313" key="1">
    <source>
        <dbReference type="EMBL" id="AZA49728.1"/>
    </source>
</evidence>
<dbReference type="AlphaFoldDB" id="A0A3G6NE99"/>
<accession>A0A3G6NE99</accession>
<dbReference type="OrthoDB" id="5868871at2"/>
<name>A0A3G6NE99_CHRCU</name>
<organism evidence="1 2">
    <name type="scientific">Chryseobacterium carnipullorum</name>
    <dbReference type="NCBI Taxonomy" id="1124835"/>
    <lineage>
        <taxon>Bacteria</taxon>
        <taxon>Pseudomonadati</taxon>
        <taxon>Bacteroidota</taxon>
        <taxon>Flavobacteriia</taxon>
        <taxon>Flavobacteriales</taxon>
        <taxon>Weeksellaceae</taxon>
        <taxon>Chryseobacterium group</taxon>
        <taxon>Chryseobacterium</taxon>
    </lineage>
</organism>
<sequence length="196" mass="22254">MKTCSKCNKEKDFTEFQKHSSSRDGCRAKCKVCSKEDSEKTGRKTKYDIKVHPKQVLKYSLLGLTDSQMAGSFDISEATFNNWKKHHPEFLESMLAGKIEADANVASTLYKRALGHLQKRKVAFKVRQIDDKTGKLYDAVEVVEVEDYYPPSDQAINLWLGNRQRKKWGSKSEIEHSGELKGKTTIVFSKGAKGKD</sequence>
<dbReference type="EMBL" id="CP033920">
    <property type="protein sequence ID" value="AZA49728.1"/>
    <property type="molecule type" value="Genomic_DNA"/>
</dbReference>
<protein>
    <recommendedName>
        <fullName evidence="3">Helix-turn-helix domain-containing protein</fullName>
    </recommendedName>
</protein>
<reference evidence="2" key="1">
    <citation type="submission" date="2018-11" db="EMBL/GenBank/DDBJ databases">
        <title>Proposal to divide the Flavobacteriaceae and reorganize its genera based on Amino Acid Identity values calculated from whole genome sequences.</title>
        <authorList>
            <person name="Nicholson A.C."/>
            <person name="Gulvik C.A."/>
            <person name="Whitney A.M."/>
            <person name="Humrighouse B.W."/>
            <person name="Bell M."/>
            <person name="Holmes B."/>
            <person name="Steigerwalt A.G."/>
            <person name="Villarma A."/>
            <person name="Sheth M."/>
            <person name="Batra D."/>
            <person name="Pryor J."/>
            <person name="Bernardet J.-F."/>
            <person name="Hugo C."/>
            <person name="Kampfer P."/>
            <person name="Newman J."/>
            <person name="McQuiston J.R."/>
        </authorList>
    </citation>
    <scope>NUCLEOTIDE SEQUENCE [LARGE SCALE GENOMIC DNA]</scope>
    <source>
        <strain evidence="2">G0188</strain>
    </source>
</reference>
<evidence type="ECO:0000313" key="2">
    <source>
        <dbReference type="Proteomes" id="UP000273270"/>
    </source>
</evidence>
<dbReference type="Proteomes" id="UP000273270">
    <property type="component" value="Chromosome"/>
</dbReference>
<proteinExistence type="predicted"/>
<keyword evidence="2" id="KW-1185">Reference proteome</keyword>